<dbReference type="NCBIfam" id="NF010738">
    <property type="entry name" value="PRK14140.1"/>
    <property type="match status" value="1"/>
</dbReference>
<evidence type="ECO:0000256" key="9">
    <source>
        <dbReference type="ARBA" id="ARBA00076414"/>
    </source>
</evidence>
<evidence type="ECO:0000256" key="3">
    <source>
        <dbReference type="ARBA" id="ARBA00011738"/>
    </source>
</evidence>
<comment type="subunit">
    <text evidence="3 10">Homodimer.</text>
</comment>
<dbReference type="GO" id="GO:0051087">
    <property type="term" value="F:protein-folding chaperone binding"/>
    <property type="evidence" value="ECO:0007669"/>
    <property type="project" value="InterPro"/>
</dbReference>
<dbReference type="InterPro" id="IPR009012">
    <property type="entry name" value="GrpE_head"/>
</dbReference>
<feature type="region of interest" description="Disordered" evidence="13">
    <location>
        <begin position="1"/>
        <end position="60"/>
    </location>
</feature>
<evidence type="ECO:0000313" key="14">
    <source>
        <dbReference type="EMBL" id="OAA92497.1"/>
    </source>
</evidence>
<dbReference type="PROSITE" id="PS01071">
    <property type="entry name" value="GRPE"/>
    <property type="match status" value="1"/>
</dbReference>
<reference evidence="15 17" key="2">
    <citation type="journal article" date="2016" name="Front. Microbiol.">
        <title>Industrial Acetogenic Biocatalysts: A Comparative Metabolic and Genomic Analysis.</title>
        <authorList>
            <person name="Bengelsdorf F."/>
            <person name="Poehlein A."/>
            <person name="Sonja S."/>
            <person name="Erz C."/>
            <person name="Hummel T."/>
            <person name="Hoffmeister S."/>
            <person name="Daniel R."/>
            <person name="Durre P."/>
        </authorList>
    </citation>
    <scope>NUCLEOTIDE SEQUENCE [LARGE SCALE GENOMIC DNA]</scope>
    <source>
        <strain evidence="15 17">PTA-10522</strain>
    </source>
</reference>
<dbReference type="InterPro" id="IPR013805">
    <property type="entry name" value="GrpE_CC"/>
</dbReference>
<dbReference type="RefSeq" id="WP_063601564.1">
    <property type="nucleotide sequence ID" value="NZ_LITQ01000020.1"/>
</dbReference>
<keyword evidence="4 10" id="KW-0963">Cytoplasm</keyword>
<comment type="function">
    <text evidence="7 10 11">Participates actively in the response to hyperosmotic and heat shock by preventing the aggregation of stress-denatured proteins, in association with DnaK and GrpE. It is the nucleotide exchange factor for DnaK and may function as a thermosensor. Unfolded proteins bind initially to DnaJ; upon interaction with the DnaJ-bound protein, DnaK hydrolyzes its bound ATP, resulting in the formation of a stable complex. GrpE releases ADP from DnaK; ATP binding to DnaK triggers the release of the substrate protein, thus completing the reaction cycle. Several rounds of ATP-dependent interactions between DnaJ, DnaK and GrpE are required for fully efficient folding.</text>
</comment>
<dbReference type="EMBL" id="LITQ01000020">
    <property type="protein sequence ID" value="OAA92497.1"/>
    <property type="molecule type" value="Genomic_DNA"/>
</dbReference>
<evidence type="ECO:0000256" key="5">
    <source>
        <dbReference type="ARBA" id="ARBA00023016"/>
    </source>
</evidence>
<evidence type="ECO:0000256" key="11">
    <source>
        <dbReference type="RuleBase" id="RU000639"/>
    </source>
</evidence>
<dbReference type="EMBL" id="LROR01000059">
    <property type="protein sequence ID" value="OBR92293.1"/>
    <property type="molecule type" value="Genomic_DNA"/>
</dbReference>
<evidence type="ECO:0000256" key="2">
    <source>
        <dbReference type="ARBA" id="ARBA00009054"/>
    </source>
</evidence>
<comment type="similarity">
    <text evidence="2 10 12">Belongs to the GrpE family.</text>
</comment>
<evidence type="ECO:0000256" key="7">
    <source>
        <dbReference type="ARBA" id="ARBA00053401"/>
    </source>
</evidence>
<feature type="compositionally biased region" description="Acidic residues" evidence="13">
    <location>
        <begin position="35"/>
        <end position="53"/>
    </location>
</feature>
<keyword evidence="6 10" id="KW-0143">Chaperone</keyword>
<dbReference type="FunFam" id="2.30.22.10:FF:000001">
    <property type="entry name" value="Protein GrpE"/>
    <property type="match status" value="1"/>
</dbReference>
<dbReference type="PATRIC" id="fig|1705578.3.peg.1367"/>
<dbReference type="Gene3D" id="3.90.20.20">
    <property type="match status" value="1"/>
</dbReference>
<name>A0A166SLS0_9CLOT</name>
<dbReference type="CDD" id="cd00446">
    <property type="entry name" value="GrpE"/>
    <property type="match status" value="1"/>
</dbReference>
<feature type="compositionally biased region" description="Basic and acidic residues" evidence="13">
    <location>
        <begin position="1"/>
        <end position="13"/>
    </location>
</feature>
<evidence type="ECO:0000256" key="1">
    <source>
        <dbReference type="ARBA" id="ARBA00004496"/>
    </source>
</evidence>
<dbReference type="NCBIfam" id="NF010757">
    <property type="entry name" value="PRK14160.1"/>
    <property type="match status" value="1"/>
</dbReference>
<dbReference type="PANTHER" id="PTHR21237">
    <property type="entry name" value="GRPE PROTEIN"/>
    <property type="match status" value="1"/>
</dbReference>
<dbReference type="GO" id="GO:0051082">
    <property type="term" value="F:unfolded protein binding"/>
    <property type="evidence" value="ECO:0007669"/>
    <property type="project" value="TreeGrafter"/>
</dbReference>
<keyword evidence="5 10" id="KW-0346">Stress response</keyword>
<dbReference type="HAMAP" id="MF_01151">
    <property type="entry name" value="GrpE"/>
    <property type="match status" value="1"/>
</dbReference>
<comment type="caution">
    <text evidence="14">The sequence shown here is derived from an EMBL/GenBank/DDBJ whole genome shotgun (WGS) entry which is preliminary data.</text>
</comment>
<dbReference type="Pfam" id="PF01025">
    <property type="entry name" value="GrpE"/>
    <property type="match status" value="1"/>
</dbReference>
<evidence type="ECO:0000256" key="4">
    <source>
        <dbReference type="ARBA" id="ARBA00022490"/>
    </source>
</evidence>
<reference evidence="14 16" key="1">
    <citation type="journal article" date="2015" name="Biotechnol. Bioeng.">
        <title>Genome sequence and phenotypic characterization of Caulobacter segnis.</title>
        <authorList>
            <person name="Patel S."/>
            <person name="Fletcher B."/>
            <person name="Scott D.C."/>
            <person name="Ely B."/>
        </authorList>
    </citation>
    <scope>NUCLEOTIDE SEQUENCE [LARGE SCALE GENOMIC DNA]</scope>
    <source>
        <strain evidence="14 16">PS02</strain>
    </source>
</reference>
<evidence type="ECO:0000256" key="10">
    <source>
        <dbReference type="HAMAP-Rule" id="MF_01151"/>
    </source>
</evidence>
<evidence type="ECO:0000256" key="8">
    <source>
        <dbReference type="ARBA" id="ARBA00072274"/>
    </source>
</evidence>
<keyword evidence="17" id="KW-1185">Reference proteome</keyword>
<dbReference type="AlphaFoldDB" id="A0A166SLS0"/>
<dbReference type="Proteomes" id="UP000077384">
    <property type="component" value="Unassembled WGS sequence"/>
</dbReference>
<dbReference type="PRINTS" id="PR00773">
    <property type="entry name" value="GRPEPROTEIN"/>
</dbReference>
<dbReference type="InterPro" id="IPR000740">
    <property type="entry name" value="GrpE"/>
</dbReference>
<evidence type="ECO:0000313" key="17">
    <source>
        <dbReference type="Proteomes" id="UP000093694"/>
    </source>
</evidence>
<dbReference type="SUPFAM" id="SSF51064">
    <property type="entry name" value="Head domain of nucleotide exchange factor GrpE"/>
    <property type="match status" value="1"/>
</dbReference>
<evidence type="ECO:0000256" key="6">
    <source>
        <dbReference type="ARBA" id="ARBA00023186"/>
    </source>
</evidence>
<evidence type="ECO:0000256" key="12">
    <source>
        <dbReference type="RuleBase" id="RU004478"/>
    </source>
</evidence>
<dbReference type="PANTHER" id="PTHR21237:SF23">
    <property type="entry name" value="GRPE PROTEIN HOMOLOG, MITOCHONDRIAL"/>
    <property type="match status" value="1"/>
</dbReference>
<accession>A0A166SLS0</accession>
<evidence type="ECO:0000313" key="15">
    <source>
        <dbReference type="EMBL" id="OBR92293.1"/>
    </source>
</evidence>
<evidence type="ECO:0000256" key="13">
    <source>
        <dbReference type="SAM" id="MobiDB-lite"/>
    </source>
</evidence>
<dbReference type="GO" id="GO:0005737">
    <property type="term" value="C:cytoplasm"/>
    <property type="evidence" value="ECO:0007669"/>
    <property type="project" value="UniProtKB-SubCell"/>
</dbReference>
<evidence type="ECO:0000313" key="16">
    <source>
        <dbReference type="Proteomes" id="UP000077384"/>
    </source>
</evidence>
<organism evidence="14 16">
    <name type="scientific">Clostridium coskatii</name>
    <dbReference type="NCBI Taxonomy" id="1705578"/>
    <lineage>
        <taxon>Bacteria</taxon>
        <taxon>Bacillati</taxon>
        <taxon>Bacillota</taxon>
        <taxon>Clostridia</taxon>
        <taxon>Eubacteriales</taxon>
        <taxon>Clostridiaceae</taxon>
        <taxon>Clostridium</taxon>
    </lineage>
</organism>
<dbReference type="GO" id="GO:0000774">
    <property type="term" value="F:adenyl-nucleotide exchange factor activity"/>
    <property type="evidence" value="ECO:0007669"/>
    <property type="project" value="InterPro"/>
</dbReference>
<dbReference type="Gene3D" id="2.30.22.10">
    <property type="entry name" value="Head domain of nucleotide exchange factor GrpE"/>
    <property type="match status" value="1"/>
</dbReference>
<protein>
    <recommendedName>
        <fullName evidence="8 10">Protein GrpE</fullName>
    </recommendedName>
    <alternativeName>
        <fullName evidence="9 10">HSP-70 cofactor</fullName>
    </alternativeName>
</protein>
<sequence>MLKDKGDNEKDLNEECENDSENEKKDKDNESVNESTEDNSEEEVEETEDEEDKEISLLGELKKENSKLKDENKKAINELDSIKDRLARVMAEYDNFRKRTVKEKDNIYSDACKDILKEVLPVLDNLERAVNVEGNAEDLKKGIEMTMKQFNNALSKLNVEEIPCEGEFDPNLHNAVMHIEDDKYDKNSIVEVLQKGYKREDKIIRYSMVKVAN</sequence>
<dbReference type="Proteomes" id="UP000093694">
    <property type="component" value="Unassembled WGS sequence"/>
</dbReference>
<proteinExistence type="inferred from homology"/>
<feature type="compositionally biased region" description="Basic and acidic residues" evidence="13">
    <location>
        <begin position="21"/>
        <end position="30"/>
    </location>
</feature>
<gene>
    <name evidence="10 14" type="primary">grpE</name>
    <name evidence="15" type="ORF">CLCOS_30930</name>
    <name evidence="14" type="ORF">WX73_00976</name>
</gene>
<comment type="subcellular location">
    <subcellularLocation>
        <location evidence="1 10">Cytoplasm</location>
    </subcellularLocation>
</comment>
<dbReference type="GO" id="GO:0042803">
    <property type="term" value="F:protein homodimerization activity"/>
    <property type="evidence" value="ECO:0007669"/>
    <property type="project" value="InterPro"/>
</dbReference>
<dbReference type="GO" id="GO:0006457">
    <property type="term" value="P:protein folding"/>
    <property type="evidence" value="ECO:0007669"/>
    <property type="project" value="InterPro"/>
</dbReference>
<dbReference type="SUPFAM" id="SSF58014">
    <property type="entry name" value="Coiled-coil domain of nucleotide exchange factor GrpE"/>
    <property type="match status" value="1"/>
</dbReference>